<dbReference type="Pfam" id="PF13903">
    <property type="entry name" value="Claudin_2"/>
    <property type="match status" value="1"/>
</dbReference>
<dbReference type="PANTHER" id="PTHR32012">
    <property type="entry name" value="TRANSMEMBRANE PROTEIN 182-RELATED"/>
    <property type="match status" value="1"/>
</dbReference>
<dbReference type="GO" id="GO:0016020">
    <property type="term" value="C:membrane"/>
    <property type="evidence" value="ECO:0007669"/>
    <property type="project" value="UniProtKB-SubCell"/>
</dbReference>
<dbReference type="GeneTree" id="ENSGT00390000017581"/>
<feature type="transmembrane region" description="Helical" evidence="5">
    <location>
        <begin position="103"/>
        <end position="129"/>
    </location>
</feature>
<dbReference type="AlphaFoldDB" id="A0A670Y3X0"/>
<evidence type="ECO:0000256" key="1">
    <source>
        <dbReference type="ARBA" id="ARBA00004141"/>
    </source>
</evidence>
<keyword evidence="3 5" id="KW-1133">Transmembrane helix</keyword>
<dbReference type="InterPro" id="IPR004031">
    <property type="entry name" value="PMP22/EMP/MP20/Claudin"/>
</dbReference>
<dbReference type="Ensembl" id="ENSPTXT00000006736.1">
    <property type="protein sequence ID" value="ENSPTXP00000006516.1"/>
    <property type="gene ID" value="ENSPTXG00000004757.1"/>
</dbReference>
<keyword evidence="7" id="KW-1185">Reference proteome</keyword>
<dbReference type="PANTHER" id="PTHR32012:SF2">
    <property type="entry name" value="TRANSMEMBRANE PROTEIN 182"/>
    <property type="match status" value="1"/>
</dbReference>
<evidence type="ECO:0000256" key="5">
    <source>
        <dbReference type="SAM" id="Phobius"/>
    </source>
</evidence>
<evidence type="ECO:0000256" key="3">
    <source>
        <dbReference type="ARBA" id="ARBA00022989"/>
    </source>
</evidence>
<protein>
    <submittedName>
        <fullName evidence="6">Uncharacterized protein</fullName>
    </submittedName>
</protein>
<dbReference type="Gene3D" id="1.20.140.150">
    <property type="match status" value="1"/>
</dbReference>
<evidence type="ECO:0000256" key="2">
    <source>
        <dbReference type="ARBA" id="ARBA00022692"/>
    </source>
</evidence>
<comment type="subcellular location">
    <subcellularLocation>
        <location evidence="1">Membrane</location>
        <topology evidence="1">Multi-pass membrane protein</topology>
    </subcellularLocation>
</comment>
<gene>
    <name evidence="6" type="primary">LOC113437947</name>
</gene>
<evidence type="ECO:0000256" key="4">
    <source>
        <dbReference type="ARBA" id="ARBA00023136"/>
    </source>
</evidence>
<accession>A0A670Y3X0</accession>
<evidence type="ECO:0000313" key="6">
    <source>
        <dbReference type="Ensembl" id="ENSPTXP00000006516.1"/>
    </source>
</evidence>
<keyword evidence="4 5" id="KW-0472">Membrane</keyword>
<dbReference type="InterPro" id="IPR026763">
    <property type="entry name" value="TMEM182"/>
</dbReference>
<sequence length="152" mass="17499">MKIKIAALLAAILGVLGVFLFLVAFGTDYWLLVTEKCGGFERILTFHHEGFFWRCWFFGEDYRETIWNFWFSEYERKPCQNYRILASIPMLRYETMWSVYRGFWTALIVLAITASLVGVFLLVCGVPFVNARFYKVGGGFLMAADITGSLAL</sequence>
<proteinExistence type="predicted"/>
<evidence type="ECO:0000313" key="7">
    <source>
        <dbReference type="Proteomes" id="UP000472273"/>
    </source>
</evidence>
<reference evidence="6" key="2">
    <citation type="submission" date="2025-09" db="UniProtKB">
        <authorList>
            <consortium name="Ensembl"/>
        </authorList>
    </citation>
    <scope>IDENTIFICATION</scope>
</reference>
<dbReference type="Proteomes" id="UP000472273">
    <property type="component" value="Unplaced"/>
</dbReference>
<name>A0A670Y3X0_PSETE</name>
<reference evidence="6" key="1">
    <citation type="submission" date="2025-08" db="UniProtKB">
        <authorList>
            <consortium name="Ensembl"/>
        </authorList>
    </citation>
    <scope>IDENTIFICATION</scope>
</reference>
<keyword evidence="2 5" id="KW-0812">Transmembrane</keyword>
<organism evidence="6 7">
    <name type="scientific">Pseudonaja textilis</name>
    <name type="common">Eastern brown snake</name>
    <dbReference type="NCBI Taxonomy" id="8673"/>
    <lineage>
        <taxon>Eukaryota</taxon>
        <taxon>Metazoa</taxon>
        <taxon>Chordata</taxon>
        <taxon>Craniata</taxon>
        <taxon>Vertebrata</taxon>
        <taxon>Euteleostomi</taxon>
        <taxon>Lepidosauria</taxon>
        <taxon>Squamata</taxon>
        <taxon>Bifurcata</taxon>
        <taxon>Unidentata</taxon>
        <taxon>Episquamata</taxon>
        <taxon>Toxicofera</taxon>
        <taxon>Serpentes</taxon>
        <taxon>Colubroidea</taxon>
        <taxon>Elapidae</taxon>
        <taxon>Hydrophiinae</taxon>
        <taxon>Pseudonaja</taxon>
    </lineage>
</organism>